<reference evidence="3 4" key="1">
    <citation type="submission" date="2024-05" db="EMBL/GenBank/DDBJ databases">
        <title>A draft genome resource for the thread blight pathogen Marasmius tenuissimus strain MS-2.</title>
        <authorList>
            <person name="Yulfo-Soto G.E."/>
            <person name="Baruah I.K."/>
            <person name="Amoako-Attah I."/>
            <person name="Bukari Y."/>
            <person name="Meinhardt L.W."/>
            <person name="Bailey B.A."/>
            <person name="Cohen S.P."/>
        </authorList>
    </citation>
    <scope>NUCLEOTIDE SEQUENCE [LARGE SCALE GENOMIC DNA]</scope>
    <source>
        <strain evidence="3 4">MS-2</strain>
    </source>
</reference>
<feature type="domain" description="Protein kinase" evidence="2">
    <location>
        <begin position="1"/>
        <end position="194"/>
    </location>
</feature>
<evidence type="ECO:0000259" key="2">
    <source>
        <dbReference type="PROSITE" id="PS50011"/>
    </source>
</evidence>
<dbReference type="Gene3D" id="1.10.510.10">
    <property type="entry name" value="Transferase(Phosphotransferase) domain 1"/>
    <property type="match status" value="1"/>
</dbReference>
<evidence type="ECO:0000313" key="4">
    <source>
        <dbReference type="Proteomes" id="UP001437256"/>
    </source>
</evidence>
<gene>
    <name evidence="3" type="ORF">AAF712_010402</name>
</gene>
<feature type="compositionally biased region" description="Polar residues" evidence="1">
    <location>
        <begin position="254"/>
        <end position="268"/>
    </location>
</feature>
<dbReference type="InterPro" id="IPR011009">
    <property type="entry name" value="Kinase-like_dom_sf"/>
</dbReference>
<name>A0ABR2ZNF8_9AGAR</name>
<evidence type="ECO:0000313" key="3">
    <source>
        <dbReference type="EMBL" id="KAL0062707.1"/>
    </source>
</evidence>
<evidence type="ECO:0000256" key="1">
    <source>
        <dbReference type="SAM" id="MobiDB-lite"/>
    </source>
</evidence>
<protein>
    <recommendedName>
        <fullName evidence="2">Protein kinase domain-containing protein</fullName>
    </recommendedName>
</protein>
<keyword evidence="4" id="KW-1185">Reference proteome</keyword>
<comment type="caution">
    <text evidence="3">The sequence shown here is derived from an EMBL/GenBank/DDBJ whole genome shotgun (WGS) entry which is preliminary data.</text>
</comment>
<organism evidence="3 4">
    <name type="scientific">Marasmius tenuissimus</name>
    <dbReference type="NCBI Taxonomy" id="585030"/>
    <lineage>
        <taxon>Eukaryota</taxon>
        <taxon>Fungi</taxon>
        <taxon>Dikarya</taxon>
        <taxon>Basidiomycota</taxon>
        <taxon>Agaricomycotina</taxon>
        <taxon>Agaricomycetes</taxon>
        <taxon>Agaricomycetidae</taxon>
        <taxon>Agaricales</taxon>
        <taxon>Marasmiineae</taxon>
        <taxon>Marasmiaceae</taxon>
        <taxon>Marasmius</taxon>
    </lineage>
</organism>
<accession>A0ABR2ZNF8</accession>
<feature type="region of interest" description="Disordered" evidence="1">
    <location>
        <begin position="223"/>
        <end position="268"/>
    </location>
</feature>
<dbReference type="PROSITE" id="PS50011">
    <property type="entry name" value="PROTEIN_KINASE_DOM"/>
    <property type="match status" value="1"/>
</dbReference>
<proteinExistence type="predicted"/>
<feature type="compositionally biased region" description="Basic and acidic residues" evidence="1">
    <location>
        <begin position="233"/>
        <end position="246"/>
    </location>
</feature>
<dbReference type="EMBL" id="JBBXMP010000098">
    <property type="protein sequence ID" value="KAL0062707.1"/>
    <property type="molecule type" value="Genomic_DNA"/>
</dbReference>
<dbReference type="Proteomes" id="UP001437256">
    <property type="component" value="Unassembled WGS sequence"/>
</dbReference>
<dbReference type="SUPFAM" id="SSF56112">
    <property type="entry name" value="Protein kinase-like (PK-like)"/>
    <property type="match status" value="1"/>
</dbReference>
<sequence length="268" mass="30259">MAGLSDFYLAKYVHRDISSGNLLRCKLDDGGYICKISDLEYARPRLVEQKQNADSKPQDSKTGTPAFMAVERSQFLHNYLHDVEGLWWIMMYSLFSTGSASVALPSPGDLASRMATRDELFPTSITDGATRQDFMTDEEVNDTYVSSLPQEYRALAQDMNETIDQLVDLYHSAYCDVLNHESFENVYSTLLPFFEKAKESGVEDVLPLEELWTQATVTPAPSLKRSWATAQSADDKEYVDDSERAPKNRRMVKNVSTPNSDRMSTSRA</sequence>
<dbReference type="Pfam" id="PF17667">
    <property type="entry name" value="Pkinase_fungal"/>
    <property type="match status" value="1"/>
</dbReference>
<dbReference type="InterPro" id="IPR000719">
    <property type="entry name" value="Prot_kinase_dom"/>
</dbReference>
<dbReference type="InterPro" id="IPR040976">
    <property type="entry name" value="Pkinase_fungal"/>
</dbReference>